<sequence length="403" mass="46008">MVNFRLFAYLTTTIVTSPLLLPPSPPLSPLLPTSQPLLPPCYHYCYYPILTSVMYNNPACAQSNTTTTITSVPTTFSDYSTYIPYAINPINDRTVMSSYYGGAHPSQSTAYRSYLKLDISPAFYKRSRTVPTRIVPPKIHKMVYTKRNRGYAADPYFFDLREYRSFSGPWKDARRWPMYRKKKGSSGRIHTYQESEFGGSPIDQQPRYYHGLYRVQLDMQPTALRRIRPYYAPSYATYPPSIMNAVRTKEEKYGQRYSIMMRITVKAIELLLGAVTIGLIVAPMREMSIYGFVKMTETEWQALVLGISASFSALSLVMLFGASLGYRYVLWRRFDYLISLTGSFGHLFIGAIEVYYATCPNGGKIGLVCYRLEWIVASALIFINVIVYIIDCVLSFRTGISML</sequence>
<evidence type="ECO:0000313" key="3">
    <source>
        <dbReference type="EMBL" id="VBB25828.1"/>
    </source>
</evidence>
<name>A0A498S259_ACAVI</name>
<evidence type="ECO:0000256" key="1">
    <source>
        <dbReference type="SAM" id="Phobius"/>
    </source>
</evidence>
<proteinExistence type="predicted"/>
<keyword evidence="2" id="KW-0732">Signal</keyword>
<accession>A0A498S259</accession>
<evidence type="ECO:0008006" key="5">
    <source>
        <dbReference type="Google" id="ProtNLM"/>
    </source>
</evidence>
<evidence type="ECO:0000256" key="2">
    <source>
        <dbReference type="SAM" id="SignalP"/>
    </source>
</evidence>
<feature type="transmembrane region" description="Helical" evidence="1">
    <location>
        <begin position="302"/>
        <end position="324"/>
    </location>
</feature>
<keyword evidence="1" id="KW-0812">Transmembrane</keyword>
<feature type="transmembrane region" description="Helical" evidence="1">
    <location>
        <begin position="376"/>
        <end position="396"/>
    </location>
</feature>
<gene>
    <name evidence="3" type="ORF">NAV_LOCUS658</name>
</gene>
<dbReference type="AlphaFoldDB" id="A0A498S259"/>
<reference evidence="3 4" key="1">
    <citation type="submission" date="2018-08" db="EMBL/GenBank/DDBJ databases">
        <authorList>
            <person name="Laetsch R D."/>
            <person name="Stevens L."/>
            <person name="Kumar S."/>
            <person name="Blaxter L. M."/>
        </authorList>
    </citation>
    <scope>NUCLEOTIDE SEQUENCE [LARGE SCALE GENOMIC DNA]</scope>
</reference>
<dbReference type="OrthoDB" id="5801479at2759"/>
<evidence type="ECO:0000313" key="4">
    <source>
        <dbReference type="Proteomes" id="UP000276991"/>
    </source>
</evidence>
<feature type="transmembrane region" description="Helical" evidence="1">
    <location>
        <begin position="263"/>
        <end position="282"/>
    </location>
</feature>
<dbReference type="EMBL" id="UPTC01000044">
    <property type="protein sequence ID" value="VBB25828.1"/>
    <property type="molecule type" value="Genomic_DNA"/>
</dbReference>
<keyword evidence="1" id="KW-1133">Transmembrane helix</keyword>
<keyword evidence="4" id="KW-1185">Reference proteome</keyword>
<keyword evidence="1" id="KW-0472">Membrane</keyword>
<protein>
    <recommendedName>
        <fullName evidence="5">MARVEL domain-containing protein</fullName>
    </recommendedName>
</protein>
<dbReference type="Proteomes" id="UP000276991">
    <property type="component" value="Unassembled WGS sequence"/>
</dbReference>
<organism evidence="3 4">
    <name type="scientific">Acanthocheilonema viteae</name>
    <name type="common">Filarial nematode worm</name>
    <name type="synonym">Dipetalonema viteae</name>
    <dbReference type="NCBI Taxonomy" id="6277"/>
    <lineage>
        <taxon>Eukaryota</taxon>
        <taxon>Metazoa</taxon>
        <taxon>Ecdysozoa</taxon>
        <taxon>Nematoda</taxon>
        <taxon>Chromadorea</taxon>
        <taxon>Rhabditida</taxon>
        <taxon>Spirurina</taxon>
        <taxon>Spiruromorpha</taxon>
        <taxon>Filarioidea</taxon>
        <taxon>Onchocercidae</taxon>
        <taxon>Acanthocheilonema</taxon>
    </lineage>
</organism>
<feature type="signal peptide" evidence="2">
    <location>
        <begin position="1"/>
        <end position="16"/>
    </location>
</feature>
<feature type="transmembrane region" description="Helical" evidence="1">
    <location>
        <begin position="336"/>
        <end position="356"/>
    </location>
</feature>
<feature type="chain" id="PRO_5019762269" description="MARVEL domain-containing protein" evidence="2">
    <location>
        <begin position="17"/>
        <end position="403"/>
    </location>
</feature>